<dbReference type="EMBL" id="KR029596">
    <property type="protein sequence ID" value="AKH47638.1"/>
    <property type="molecule type" value="Genomic_DNA"/>
</dbReference>
<evidence type="ECO:0000313" key="1">
    <source>
        <dbReference type="EMBL" id="AKH47638.1"/>
    </source>
</evidence>
<proteinExistence type="predicted"/>
<reference evidence="1" key="2">
    <citation type="submission" date="2015-03" db="EMBL/GenBank/DDBJ databases">
        <authorList>
            <person name="Chow C.-E.T."/>
            <person name="Winget D.M."/>
            <person name="White R.A.III."/>
            <person name="Hallam S.J."/>
            <person name="Suttle C.A."/>
        </authorList>
    </citation>
    <scope>NUCLEOTIDE SEQUENCE</scope>
    <source>
        <strain evidence="1">Oxic1_1</strain>
    </source>
</reference>
<accession>A0A0F7L7W4</accession>
<protein>
    <submittedName>
        <fullName evidence="1">Uncharacterized protein</fullName>
    </submittedName>
</protein>
<organism evidence="1">
    <name type="scientific">uncultured marine virus</name>
    <dbReference type="NCBI Taxonomy" id="186617"/>
    <lineage>
        <taxon>Viruses</taxon>
        <taxon>environmental samples</taxon>
    </lineage>
</organism>
<name>A0A0F7L7W4_9VIRU</name>
<reference evidence="1" key="1">
    <citation type="journal article" date="2015" name="Front. Microbiol.">
        <title>Combining genomic sequencing methods to explore viral diversity and reveal potential virus-host interactions.</title>
        <authorList>
            <person name="Chow C.E."/>
            <person name="Winget D.M."/>
            <person name="White R.A.III."/>
            <person name="Hallam S.J."/>
            <person name="Suttle C.A."/>
        </authorList>
    </citation>
    <scope>NUCLEOTIDE SEQUENCE</scope>
    <source>
        <strain evidence="1">Oxic1_1</strain>
    </source>
</reference>
<sequence>MPRLTMTSFVAGGLQRMILTSPSSFMTAVGRRLTLIRGSLLVGMSLLQVGLPHEQGGRKISLTQRLIQNHSSQTKTLSQTY</sequence>